<dbReference type="InterPro" id="IPR033479">
    <property type="entry name" value="dCache_1"/>
</dbReference>
<keyword evidence="7 8" id="KW-0807">Transducer</keyword>
<dbReference type="EMBL" id="JARUJP010000015">
    <property type="protein sequence ID" value="MDW8802040.1"/>
    <property type="molecule type" value="Genomic_DNA"/>
</dbReference>
<dbReference type="Proteomes" id="UP001281656">
    <property type="component" value="Unassembled WGS sequence"/>
</dbReference>
<dbReference type="InterPro" id="IPR004089">
    <property type="entry name" value="MCPsignal_dom"/>
</dbReference>
<keyword evidence="12" id="KW-1185">Reference proteome</keyword>
<keyword evidence="3" id="KW-0145">Chemotaxis</keyword>
<dbReference type="CDD" id="cd12913">
    <property type="entry name" value="PDC1_MCP_like"/>
    <property type="match status" value="1"/>
</dbReference>
<dbReference type="SUPFAM" id="SSF58104">
    <property type="entry name" value="Methyl-accepting chemotaxis protein (MCP) signaling domain"/>
    <property type="match status" value="1"/>
</dbReference>
<evidence type="ECO:0000256" key="6">
    <source>
        <dbReference type="ARBA" id="ARBA00023136"/>
    </source>
</evidence>
<dbReference type="Gene3D" id="1.10.287.950">
    <property type="entry name" value="Methyl-accepting chemotaxis protein"/>
    <property type="match status" value="1"/>
</dbReference>
<evidence type="ECO:0000256" key="9">
    <source>
        <dbReference type="SAM" id="Phobius"/>
    </source>
</evidence>
<evidence type="ECO:0000256" key="4">
    <source>
        <dbReference type="ARBA" id="ARBA00022692"/>
    </source>
</evidence>
<feature type="transmembrane region" description="Helical" evidence="9">
    <location>
        <begin position="15"/>
        <end position="36"/>
    </location>
</feature>
<dbReference type="Pfam" id="PF00015">
    <property type="entry name" value="MCPsignal"/>
    <property type="match status" value="1"/>
</dbReference>
<proteinExistence type="predicted"/>
<evidence type="ECO:0000256" key="3">
    <source>
        <dbReference type="ARBA" id="ARBA00022500"/>
    </source>
</evidence>
<name>A0ABU4JV59_9CLOT</name>
<accession>A0ABU4JV59</accession>
<dbReference type="PANTHER" id="PTHR32089:SF112">
    <property type="entry name" value="LYSOZYME-LIKE PROTEIN-RELATED"/>
    <property type="match status" value="1"/>
</dbReference>
<sequence>MKLKGFLGKNIRNKIIAAIVTCSTMVAIIVGGISIVKSSRIIKDLAKKNLSLVAENKETELNGTIENVENSVENLATTISSSVDIERLDLDINYGKEYENSIKNIVKGFGQTTNGAQSVYFYINPKLAKGVYGAWFVKDNDNSEFKEHPLESLEEFSQDNNDMEWYYKPIKEKKPIWIDPYVDSKLNISITSYIIPIYKNNVLVGVVGMDINFDYFRKEIKSTSIYDSGYIALVNKNYDFLVEPSIKEVERISLLSTIKAKLLKKEVNKDVDTVTKASKNQEGNNNFAKIDNGSLKFLTEEINKNKSGIVDYKYQNNNKILVYTHLVNGYIMLVDVPQREVLKQMNIVILLVILFIIIGIVAAVIVARIVGKVIANPIMEVTELIDKTAKLDLVYDESFEKLSYRKDEIGVIAKSTGNMRAFLRNIVETLVNNSSKAAEYSNNLAYAMNETTKSSSEISVATNELAQGACKQSQTAQQGLGKLMDLAEDIDKVVNSSNKVREYVYKTDNMTKEMSESVDNLKHKFQINNNITKGVSSSIGLLSNKSGSISNVVSTIKYIAEQTNLLALNAAIEAARAGEMGRGFSVVAEEIRKLAEQTSLSTEDIGKIIAEIQQDIIDTESKMNRANIILGESNEALENTSDYFETIDKEIKNIFGEINSLAESIEKIDESKCKVVISVEEISSITEEAVAAAEEVFATIENQGIVISSVSETAEELKGIAVDLQRLTGEFKIK</sequence>
<keyword evidence="5 9" id="KW-1133">Transmembrane helix</keyword>
<evidence type="ECO:0000256" key="7">
    <source>
        <dbReference type="ARBA" id="ARBA00023224"/>
    </source>
</evidence>
<gene>
    <name evidence="11" type="ORF">P8V03_12855</name>
</gene>
<dbReference type="SMART" id="SM00283">
    <property type="entry name" value="MA"/>
    <property type="match status" value="1"/>
</dbReference>
<keyword evidence="6 9" id="KW-0472">Membrane</keyword>
<feature type="domain" description="Methyl-accepting transducer" evidence="10">
    <location>
        <begin position="447"/>
        <end position="704"/>
    </location>
</feature>
<organism evidence="11 12">
    <name type="scientific">Clostridium tanneri</name>
    <dbReference type="NCBI Taxonomy" id="3037988"/>
    <lineage>
        <taxon>Bacteria</taxon>
        <taxon>Bacillati</taxon>
        <taxon>Bacillota</taxon>
        <taxon>Clostridia</taxon>
        <taxon>Eubacteriales</taxon>
        <taxon>Clostridiaceae</taxon>
        <taxon>Clostridium</taxon>
    </lineage>
</organism>
<evidence type="ECO:0000256" key="2">
    <source>
        <dbReference type="ARBA" id="ARBA00022475"/>
    </source>
</evidence>
<dbReference type="PROSITE" id="PS50111">
    <property type="entry name" value="CHEMOTAXIS_TRANSDUC_2"/>
    <property type="match status" value="1"/>
</dbReference>
<dbReference type="Pfam" id="PF02743">
    <property type="entry name" value="dCache_1"/>
    <property type="match status" value="1"/>
</dbReference>
<keyword evidence="4 9" id="KW-0812">Transmembrane</keyword>
<evidence type="ECO:0000313" key="11">
    <source>
        <dbReference type="EMBL" id="MDW8802040.1"/>
    </source>
</evidence>
<evidence type="ECO:0000313" key="12">
    <source>
        <dbReference type="Proteomes" id="UP001281656"/>
    </source>
</evidence>
<evidence type="ECO:0000256" key="1">
    <source>
        <dbReference type="ARBA" id="ARBA00004651"/>
    </source>
</evidence>
<reference evidence="11 12" key="1">
    <citation type="submission" date="2023-04" db="EMBL/GenBank/DDBJ databases">
        <title>Clostridium tannerae sp. nov., isolated from the fecal material of an alpaca.</title>
        <authorList>
            <person name="Miller S."/>
            <person name="Hendry M."/>
            <person name="King J."/>
            <person name="Sankaranarayanan K."/>
            <person name="Lawson P.A."/>
        </authorList>
    </citation>
    <scope>NUCLEOTIDE SEQUENCE [LARGE SCALE GENOMIC DNA]</scope>
    <source>
        <strain evidence="11 12">A1-XYC3</strain>
    </source>
</reference>
<protein>
    <submittedName>
        <fullName evidence="11">Methyl-accepting chemotaxis protein</fullName>
    </submittedName>
</protein>
<feature type="transmembrane region" description="Helical" evidence="9">
    <location>
        <begin position="347"/>
        <end position="370"/>
    </location>
</feature>
<keyword evidence="2" id="KW-1003">Cell membrane</keyword>
<dbReference type="RefSeq" id="WP_318798398.1">
    <property type="nucleotide sequence ID" value="NZ_JARUJP010000015.1"/>
</dbReference>
<dbReference type="PANTHER" id="PTHR32089">
    <property type="entry name" value="METHYL-ACCEPTING CHEMOTAXIS PROTEIN MCPB"/>
    <property type="match status" value="1"/>
</dbReference>
<evidence type="ECO:0000259" key="10">
    <source>
        <dbReference type="PROSITE" id="PS50111"/>
    </source>
</evidence>
<comment type="caution">
    <text evidence="11">The sequence shown here is derived from an EMBL/GenBank/DDBJ whole genome shotgun (WGS) entry which is preliminary data.</text>
</comment>
<dbReference type="Gene3D" id="3.30.450.20">
    <property type="entry name" value="PAS domain"/>
    <property type="match status" value="1"/>
</dbReference>
<evidence type="ECO:0000256" key="5">
    <source>
        <dbReference type="ARBA" id="ARBA00022989"/>
    </source>
</evidence>
<comment type="subcellular location">
    <subcellularLocation>
        <location evidence="1">Cell membrane</location>
        <topology evidence="1">Multi-pass membrane protein</topology>
    </subcellularLocation>
</comment>
<evidence type="ECO:0000256" key="8">
    <source>
        <dbReference type="PROSITE-ProRule" id="PRU00284"/>
    </source>
</evidence>